<keyword evidence="3" id="KW-0813">Transport</keyword>
<dbReference type="CDD" id="cd08498">
    <property type="entry name" value="PBP2_NikA_DppA_OppA_like_2"/>
    <property type="match status" value="1"/>
</dbReference>
<dbReference type="Gene3D" id="3.90.76.10">
    <property type="entry name" value="Dipeptide-binding Protein, Domain 1"/>
    <property type="match status" value="1"/>
</dbReference>
<dbReference type="GO" id="GO:1904680">
    <property type="term" value="F:peptide transmembrane transporter activity"/>
    <property type="evidence" value="ECO:0007669"/>
    <property type="project" value="TreeGrafter"/>
</dbReference>
<dbReference type="EMBL" id="CP032509">
    <property type="protein sequence ID" value="AZN70486.1"/>
    <property type="molecule type" value="Genomic_DNA"/>
</dbReference>
<sequence length="530" mass="57836">MKRIRSAIGLSTLAAALAAGTAVTAGAAEFRFAGPLDAYTLDPHAVSNTLVFAVLRNVYEPLVQRGPDLSLQPVLATEWTQLDDLTWEFKLREGVKYSNGNDFNADDVVFSFERAKKGGMSSHLADVASIEKVDDLTIRLISDEPNPVLPNQIVNWFMVDQEWADENGAQEPGQADNSTEGFANRNAMGTGPYVISSRDPGVRTDFAANADWWGEITGNVDSATFFVIANPSTRVSALISGEVQMIDGVPPQDAQRIEETNGIEIVATPDLRTVYLQPDMLRDELIHGGGVEGNPFKDPKVREAMSLVIDTQAIQQRIMRGYSTPVGLPIAKEIEGSTEELNTPVTPDLERAQQLMEEAGYADGFQVTLDCTNDRFMNDEATCLAVGSFLAQINIAVTPRTQATARWAQQINPPGYDTSFAMLSYSPYTYDAHQFLTGLAVTRDADGGRGAFNIGGYSNPELDRLTTEIGAETDQEARSALLAEALTILKNDHSFIPIHQLQILWGLQEGVEVVQLADLAYPLAWFTVPE</sequence>
<keyword evidence="8" id="KW-1185">Reference proteome</keyword>
<evidence type="ECO:0000256" key="1">
    <source>
        <dbReference type="ARBA" id="ARBA00004418"/>
    </source>
</evidence>
<dbReference type="InterPro" id="IPR039424">
    <property type="entry name" value="SBP_5"/>
</dbReference>
<organism evidence="7 8">
    <name type="scientific">Georhizobium profundi</name>
    <dbReference type="NCBI Taxonomy" id="2341112"/>
    <lineage>
        <taxon>Bacteria</taxon>
        <taxon>Pseudomonadati</taxon>
        <taxon>Pseudomonadota</taxon>
        <taxon>Alphaproteobacteria</taxon>
        <taxon>Hyphomicrobiales</taxon>
        <taxon>Rhizobiaceae</taxon>
        <taxon>Georhizobium</taxon>
    </lineage>
</organism>
<dbReference type="KEGG" id="abaw:D5400_03630"/>
<evidence type="ECO:0000259" key="6">
    <source>
        <dbReference type="Pfam" id="PF00496"/>
    </source>
</evidence>
<dbReference type="PANTHER" id="PTHR30290">
    <property type="entry name" value="PERIPLASMIC BINDING COMPONENT OF ABC TRANSPORTER"/>
    <property type="match status" value="1"/>
</dbReference>
<dbReference type="GO" id="GO:0030288">
    <property type="term" value="C:outer membrane-bounded periplasmic space"/>
    <property type="evidence" value="ECO:0007669"/>
    <property type="project" value="UniProtKB-ARBA"/>
</dbReference>
<evidence type="ECO:0000256" key="4">
    <source>
        <dbReference type="ARBA" id="ARBA00022729"/>
    </source>
</evidence>
<dbReference type="Proteomes" id="UP000268192">
    <property type="component" value="Chromosome"/>
</dbReference>
<dbReference type="GO" id="GO:0043190">
    <property type="term" value="C:ATP-binding cassette (ABC) transporter complex"/>
    <property type="evidence" value="ECO:0007669"/>
    <property type="project" value="InterPro"/>
</dbReference>
<dbReference type="PIRSF" id="PIRSF002741">
    <property type="entry name" value="MppA"/>
    <property type="match status" value="1"/>
</dbReference>
<comment type="subcellular location">
    <subcellularLocation>
        <location evidence="1">Periplasm</location>
    </subcellularLocation>
</comment>
<dbReference type="Pfam" id="PF00496">
    <property type="entry name" value="SBP_bac_5"/>
    <property type="match status" value="1"/>
</dbReference>
<dbReference type="PANTHER" id="PTHR30290:SF9">
    <property type="entry name" value="OLIGOPEPTIDE-BINDING PROTEIN APPA"/>
    <property type="match status" value="1"/>
</dbReference>
<evidence type="ECO:0000256" key="2">
    <source>
        <dbReference type="ARBA" id="ARBA00005695"/>
    </source>
</evidence>
<feature type="chain" id="PRO_5019451792" evidence="5">
    <location>
        <begin position="28"/>
        <end position="530"/>
    </location>
</feature>
<feature type="domain" description="Solute-binding protein family 5" evidence="6">
    <location>
        <begin position="71"/>
        <end position="440"/>
    </location>
</feature>
<evidence type="ECO:0000313" key="7">
    <source>
        <dbReference type="EMBL" id="AZN70486.1"/>
    </source>
</evidence>
<dbReference type="InterPro" id="IPR000914">
    <property type="entry name" value="SBP_5_dom"/>
</dbReference>
<dbReference type="AlphaFoldDB" id="A0A3S9B0J7"/>
<dbReference type="SUPFAM" id="SSF53850">
    <property type="entry name" value="Periplasmic binding protein-like II"/>
    <property type="match status" value="1"/>
</dbReference>
<proteinExistence type="inferred from homology"/>
<evidence type="ECO:0000313" key="8">
    <source>
        <dbReference type="Proteomes" id="UP000268192"/>
    </source>
</evidence>
<name>A0A3S9B0J7_9HYPH</name>
<evidence type="ECO:0000256" key="5">
    <source>
        <dbReference type="SAM" id="SignalP"/>
    </source>
</evidence>
<dbReference type="GO" id="GO:0015833">
    <property type="term" value="P:peptide transport"/>
    <property type="evidence" value="ECO:0007669"/>
    <property type="project" value="TreeGrafter"/>
</dbReference>
<accession>A0A3S9B0J7</accession>
<dbReference type="OrthoDB" id="9803988at2"/>
<feature type="signal peptide" evidence="5">
    <location>
        <begin position="1"/>
        <end position="27"/>
    </location>
</feature>
<keyword evidence="4 5" id="KW-0732">Signal</keyword>
<protein>
    <submittedName>
        <fullName evidence="7">ABC transporter substrate-binding protein</fullName>
    </submittedName>
</protein>
<dbReference type="InterPro" id="IPR030678">
    <property type="entry name" value="Peptide/Ni-bd"/>
</dbReference>
<dbReference type="Gene3D" id="3.10.105.10">
    <property type="entry name" value="Dipeptide-binding Protein, Domain 3"/>
    <property type="match status" value="1"/>
</dbReference>
<dbReference type="RefSeq" id="WP_126007736.1">
    <property type="nucleotide sequence ID" value="NZ_CP032509.1"/>
</dbReference>
<comment type="similarity">
    <text evidence="2">Belongs to the bacterial solute-binding protein 5 family.</text>
</comment>
<reference evidence="7 8" key="1">
    <citation type="submission" date="2018-09" db="EMBL/GenBank/DDBJ databases">
        <title>Marinorhizobium profundi gen. nov., sp. nov., isolated from a deep-sea sediment sample from the New Britain Trench and proposal of Marinorhizobiaceae fam. nov. in the order Rhizobiales of the class Alphaproteobacteria.</title>
        <authorList>
            <person name="Cao J."/>
        </authorList>
    </citation>
    <scope>NUCLEOTIDE SEQUENCE [LARGE SCALE GENOMIC DNA]</scope>
    <source>
        <strain evidence="7 8">WS11</strain>
    </source>
</reference>
<dbReference type="Gene3D" id="3.40.190.10">
    <property type="entry name" value="Periplasmic binding protein-like II"/>
    <property type="match status" value="1"/>
</dbReference>
<evidence type="ECO:0000256" key="3">
    <source>
        <dbReference type="ARBA" id="ARBA00022448"/>
    </source>
</evidence>
<gene>
    <name evidence="7" type="ORF">D5400_03630</name>
</gene>